<dbReference type="Pfam" id="PF03480">
    <property type="entry name" value="DctP"/>
    <property type="match status" value="1"/>
</dbReference>
<dbReference type="GO" id="GO:0055085">
    <property type="term" value="P:transmembrane transport"/>
    <property type="evidence" value="ECO:0007669"/>
    <property type="project" value="InterPro"/>
</dbReference>
<feature type="signal peptide" evidence="2">
    <location>
        <begin position="1"/>
        <end position="24"/>
    </location>
</feature>
<dbReference type="Gene3D" id="3.40.190.170">
    <property type="entry name" value="Bacterial extracellular solute-binding protein, family 7"/>
    <property type="match status" value="1"/>
</dbReference>
<sequence>MKLRSVTYALLIAGVATFSTSSLAAQSLRFGYETSQTDSQHIAAKKFNELLQEKTKGELKLKLFPDSTLGNAQAMISGVRGGTIDMEMSGSNNFTGLSPVINLLDVPFLFRDTAHAHKTLDGKVGDDLKVSLEGKGLKVLAYWENGWRDVTNSRQPVKTPADLKGLKIRTNNSPMNIAAFKVFGANPIPMPFAEVYTGLETRTIDAQEHPINVVWSAKFFEVQKYLSLTHHAYSPLLVVINKAKFDGLTPEFQQALISSAQEAGSYQRKLVAEDQQKIIDGMKEAGVEVITDLDRKAFSDALGTQVRDMFVKDVPQGADLLKAVDEVQ</sequence>
<feature type="chain" id="PRO_5015026906" evidence="2">
    <location>
        <begin position="25"/>
        <end position="328"/>
    </location>
</feature>
<reference evidence="3" key="5">
    <citation type="submission" date="2024-02" db="EMBL/GenBank/DDBJ databases">
        <authorList>
            <consortium name="Clinical and Environmental Microbiology Branch: Whole genome sequencing antimicrobial resistance pathogens in the healthcare setting"/>
        </authorList>
    </citation>
    <scope>NUCLEOTIDE SEQUENCE</scope>
    <source>
        <strain evidence="3">1924188</strain>
    </source>
</reference>
<dbReference type="EMBL" id="SCJN01000056">
    <property type="protein sequence ID" value="RXD16659.1"/>
    <property type="molecule type" value="Genomic_DNA"/>
</dbReference>
<evidence type="ECO:0000256" key="1">
    <source>
        <dbReference type="ARBA" id="ARBA00022729"/>
    </source>
</evidence>
<evidence type="ECO:0000313" key="7">
    <source>
        <dbReference type="EMBL" id="WLM95614.1"/>
    </source>
</evidence>
<evidence type="ECO:0000313" key="8">
    <source>
        <dbReference type="Proteomes" id="UP000288730"/>
    </source>
</evidence>
<dbReference type="PIRSF" id="PIRSF006470">
    <property type="entry name" value="DctB"/>
    <property type="match status" value="1"/>
</dbReference>
<evidence type="ECO:0000256" key="2">
    <source>
        <dbReference type="SAM" id="SignalP"/>
    </source>
</evidence>
<dbReference type="NCBIfam" id="TIGR00787">
    <property type="entry name" value="dctP"/>
    <property type="match status" value="1"/>
</dbReference>
<proteinExistence type="predicted"/>
<dbReference type="GO" id="GO:0030288">
    <property type="term" value="C:outer membrane-bounded periplasmic space"/>
    <property type="evidence" value="ECO:0007669"/>
    <property type="project" value="InterPro"/>
</dbReference>
<evidence type="ECO:0000313" key="5">
    <source>
        <dbReference type="EMBL" id="HAH7768821.1"/>
    </source>
</evidence>
<dbReference type="PANTHER" id="PTHR33376">
    <property type="match status" value="1"/>
</dbReference>
<dbReference type="Proteomes" id="UP001285616">
    <property type="component" value="Unassembled WGS sequence"/>
</dbReference>
<dbReference type="FunFam" id="3.40.190.170:FF:000001">
    <property type="entry name" value="TRAP dicarboxylate transporter, DctP subunit"/>
    <property type="match status" value="1"/>
</dbReference>
<name>A0A061K9L9_ECOLX</name>
<dbReference type="GO" id="GO:0030246">
    <property type="term" value="F:carbohydrate binding"/>
    <property type="evidence" value="ECO:0007669"/>
    <property type="project" value="TreeGrafter"/>
</dbReference>
<protein>
    <submittedName>
        <fullName evidence="4">2,3-diketo-L-gulonate transporter substrate-binding protein YiaO</fullName>
    </submittedName>
</protein>
<dbReference type="PANTHER" id="PTHR33376:SF18">
    <property type="entry name" value="2,3-DIKETO-L-GULONATE-BINDING PERIPLASMIC PROTEIN YIAO"/>
    <property type="match status" value="1"/>
</dbReference>
<dbReference type="Proteomes" id="UP001180189">
    <property type="component" value="Chromosome"/>
</dbReference>
<reference evidence="4" key="3">
    <citation type="submission" date="2019-12" db="EMBL/GenBank/DDBJ databases">
        <authorList>
            <consortium name="NCBI Pathogen Detection Project"/>
        </authorList>
    </citation>
    <scope>NUCLEOTIDE SEQUENCE</scope>
    <source>
        <strain evidence="5">C0382</strain>
        <strain evidence="4">EC00763</strain>
    </source>
</reference>
<reference evidence="4" key="1">
    <citation type="journal article" date="2018" name="Genome Biol.">
        <title>SKESA: strategic k-mer extension for scrupulous assemblies.</title>
        <authorList>
            <person name="Souvorov A."/>
            <person name="Agarwala R."/>
            <person name="Lipman D.J."/>
        </authorList>
    </citation>
    <scope>NUCLEOTIDE SEQUENCE [LARGE SCALE GENOMIC DNA]</scope>
    <source>
        <strain evidence="5">C0382</strain>
        <strain evidence="4">EC00763</strain>
    </source>
</reference>
<accession>A0A061K9L9</accession>
<evidence type="ECO:0000313" key="4">
    <source>
        <dbReference type="EMBL" id="HAH4523742.1"/>
    </source>
</evidence>
<dbReference type="Proteomes" id="UP000843571">
    <property type="component" value="Unassembled WGS sequence"/>
</dbReference>
<dbReference type="SUPFAM" id="SSF53850">
    <property type="entry name" value="Periplasmic binding protein-like II"/>
    <property type="match status" value="1"/>
</dbReference>
<reference evidence="7" key="4">
    <citation type="journal article" date="2023" name="Microorganisms">
        <title>Comparative Genomic Analysis of ST131 Subclade C2 of ESBL-Producing E. coli Isolates from Patients with Recurrent and Sporadic Urinary Tract Infections.</title>
        <authorList>
            <person name="Jaen-Luchoro D."/>
            <person name="Kahnamouei A."/>
            <person name="Yazdanshenas S."/>
            <person name="Lindblom A."/>
            <person name="Samuelsson E."/>
            <person name="Ahren C."/>
            <person name="Karami N."/>
        </authorList>
    </citation>
    <scope>NUCLEOTIDE SEQUENCE</scope>
    <source>
        <strain evidence="7">S7</strain>
    </source>
</reference>
<gene>
    <name evidence="4" type="primary">yiaO</name>
    <name evidence="6" type="ORF">EPS76_09425</name>
    <name evidence="4" type="ORF">GRC73_06955</name>
    <name evidence="5" type="ORF">HIE29_002260</name>
    <name evidence="7" type="ORF">OGM49_23775</name>
    <name evidence="3" type="ORF">R8O40_002382</name>
</gene>
<dbReference type="InterPro" id="IPR018389">
    <property type="entry name" value="DctP_fam"/>
</dbReference>
<dbReference type="RefSeq" id="WP_000776929.1">
    <property type="nucleotide sequence ID" value="NZ_AP018784.2"/>
</dbReference>
<dbReference type="Proteomes" id="UP000288730">
    <property type="component" value="Unassembled WGS sequence"/>
</dbReference>
<reference evidence="6 8" key="2">
    <citation type="submission" date="2019-01" db="EMBL/GenBank/DDBJ databases">
        <title>Genomic analysis of febrile catheter-associated UTI E. coli isolates.</title>
        <authorList>
            <person name="Potter R."/>
            <person name="Zou Z."/>
            <person name="Henderson J."/>
            <person name="Dantas G."/>
        </authorList>
    </citation>
    <scope>NUCLEOTIDE SEQUENCE [LARGE SCALE GENOMIC DNA]</scope>
    <source>
        <strain evidence="6 8">29_CAASB</strain>
    </source>
</reference>
<organism evidence="4">
    <name type="scientific">Escherichia coli</name>
    <dbReference type="NCBI Taxonomy" id="562"/>
    <lineage>
        <taxon>Bacteria</taxon>
        <taxon>Pseudomonadati</taxon>
        <taxon>Pseudomonadota</taxon>
        <taxon>Gammaproteobacteria</taxon>
        <taxon>Enterobacterales</taxon>
        <taxon>Enterobacteriaceae</taxon>
        <taxon>Escherichia</taxon>
    </lineage>
</organism>
<dbReference type="AlphaFoldDB" id="A0A061K9L9"/>
<dbReference type="EMBL" id="DABCJL010000004">
    <property type="protein sequence ID" value="HAH7768821.1"/>
    <property type="molecule type" value="Genomic_DNA"/>
</dbReference>
<dbReference type="NCBIfam" id="NF037995">
    <property type="entry name" value="TRAP_S1"/>
    <property type="match status" value="1"/>
</dbReference>
<evidence type="ECO:0000313" key="6">
    <source>
        <dbReference type="EMBL" id="RXD16659.1"/>
    </source>
</evidence>
<dbReference type="InterPro" id="IPR004682">
    <property type="entry name" value="TRAP_DctP"/>
</dbReference>
<keyword evidence="1 2" id="KW-0732">Signal</keyword>
<dbReference type="InterPro" id="IPR038404">
    <property type="entry name" value="TRAP_DctP_sf"/>
</dbReference>
<dbReference type="CDD" id="cd13679">
    <property type="entry name" value="PBP2_TRAP_YiaO_like"/>
    <property type="match status" value="1"/>
</dbReference>
<evidence type="ECO:0000313" key="3">
    <source>
        <dbReference type="EMBL" id="EMJ5254163.1"/>
    </source>
</evidence>
<dbReference type="EMBL" id="DABBJX010000005">
    <property type="protein sequence ID" value="HAH4523742.1"/>
    <property type="molecule type" value="Genomic_DNA"/>
</dbReference>
<dbReference type="EMBL" id="ABONVU020000008">
    <property type="protein sequence ID" value="EMJ5254163.1"/>
    <property type="molecule type" value="Genomic_DNA"/>
</dbReference>
<dbReference type="EMBL" id="CP107128">
    <property type="protein sequence ID" value="WLM95614.1"/>
    <property type="molecule type" value="Genomic_DNA"/>
</dbReference>